<feature type="region of interest" description="Disordered" evidence="4">
    <location>
        <begin position="138"/>
        <end position="164"/>
    </location>
</feature>
<comment type="subcellular location">
    <subcellularLocation>
        <location evidence="3">Cytoplasm</location>
    </subcellularLocation>
    <text evidence="3">The tmRNA-SmpB complex associates with stalled 70S ribosomes.</text>
</comment>
<dbReference type="InterPro" id="IPR023620">
    <property type="entry name" value="SmpB"/>
</dbReference>
<comment type="function">
    <text evidence="3">Required for rescue of stalled ribosomes mediated by trans-translation. Binds to transfer-messenger RNA (tmRNA), required for stable association of tmRNA with ribosomes. tmRNA and SmpB together mimic tRNA shape, replacing the anticodon stem-loop with SmpB. tmRNA is encoded by the ssrA gene; the 2 termini fold to resemble tRNA(Ala) and it encodes a 'tag peptide', a short internal open reading frame. During trans-translation Ala-aminoacylated tmRNA acts like a tRNA, entering the A-site of stalled ribosomes, displacing the stalled mRNA. The ribosome then switches to translate the ORF on the tmRNA; the nascent peptide is terminated with the 'tag peptide' encoded by the tmRNA and targeted for degradation. The ribosome is freed to recommence translation, which seems to be the essential function of trans-translation.</text>
</comment>
<dbReference type="GO" id="GO:0005829">
    <property type="term" value="C:cytosol"/>
    <property type="evidence" value="ECO:0007669"/>
    <property type="project" value="TreeGrafter"/>
</dbReference>
<evidence type="ECO:0000256" key="2">
    <source>
        <dbReference type="ARBA" id="ARBA00022884"/>
    </source>
</evidence>
<sequence length="164" mass="18437">MSAKNGGRKKKADGVSGVISENRRARYDYQIEDTIEAGLILQGTEVKSLRQGKANLAHAYVQLDQAEAHLINADIPEYHAGNRFNHKATQPRKLLLHRREISKLAAAVQRAGATVVPLKLYFNDNGIAKLLIGLGTGRKKADKRDNEKRRDWQRDKARLMREKG</sequence>
<evidence type="ECO:0000256" key="1">
    <source>
        <dbReference type="ARBA" id="ARBA00022490"/>
    </source>
</evidence>
<dbReference type="AlphaFoldDB" id="A0A368E225"/>
<dbReference type="SUPFAM" id="SSF74982">
    <property type="entry name" value="Small protein B (SmpB)"/>
    <property type="match status" value="1"/>
</dbReference>
<evidence type="ECO:0000313" key="6">
    <source>
        <dbReference type="Proteomes" id="UP000252132"/>
    </source>
</evidence>
<dbReference type="NCBIfam" id="NF003843">
    <property type="entry name" value="PRK05422.1"/>
    <property type="match status" value="1"/>
</dbReference>
<comment type="similarity">
    <text evidence="3">Belongs to the SmpB family.</text>
</comment>
<gene>
    <name evidence="3" type="primary">smpB</name>
    <name evidence="5" type="ORF">DBW69_03180</name>
</gene>
<evidence type="ECO:0000256" key="4">
    <source>
        <dbReference type="SAM" id="MobiDB-lite"/>
    </source>
</evidence>
<accession>A0A368E225</accession>
<dbReference type="Gene3D" id="2.40.280.10">
    <property type="match status" value="1"/>
</dbReference>
<dbReference type="PANTHER" id="PTHR30308:SF2">
    <property type="entry name" value="SSRA-BINDING PROTEIN"/>
    <property type="match status" value="1"/>
</dbReference>
<dbReference type="PANTHER" id="PTHR30308">
    <property type="entry name" value="TMRNA-BINDING COMPONENT OF TRANS-TRANSLATION TAGGING COMPLEX"/>
    <property type="match status" value="1"/>
</dbReference>
<keyword evidence="2 3" id="KW-0694">RNA-binding</keyword>
<reference evidence="5 6" key="1">
    <citation type="journal article" date="2018" name="Microbiome">
        <title>Fine metagenomic profile of the Mediterranean stratified and mixed water columns revealed by assembly and recruitment.</title>
        <authorList>
            <person name="Haro-Moreno J.M."/>
            <person name="Lopez-Perez M."/>
            <person name="De La Torre J.R."/>
            <person name="Picazo A."/>
            <person name="Camacho A."/>
            <person name="Rodriguez-Valera F."/>
        </authorList>
    </citation>
    <scope>NUCLEOTIDE SEQUENCE [LARGE SCALE GENOMIC DNA]</scope>
    <source>
        <strain evidence="5">MED-G55</strain>
    </source>
</reference>
<evidence type="ECO:0000256" key="3">
    <source>
        <dbReference type="HAMAP-Rule" id="MF_00023"/>
    </source>
</evidence>
<dbReference type="Pfam" id="PF01668">
    <property type="entry name" value="SmpB"/>
    <property type="match status" value="1"/>
</dbReference>
<dbReference type="HAMAP" id="MF_00023">
    <property type="entry name" value="SmpB"/>
    <property type="match status" value="1"/>
</dbReference>
<dbReference type="InterPro" id="IPR020081">
    <property type="entry name" value="SsrA-bd_prot_CS"/>
</dbReference>
<dbReference type="CDD" id="cd09294">
    <property type="entry name" value="SmpB"/>
    <property type="match status" value="1"/>
</dbReference>
<dbReference type="Proteomes" id="UP000252132">
    <property type="component" value="Unassembled WGS sequence"/>
</dbReference>
<dbReference type="PROSITE" id="PS01317">
    <property type="entry name" value="SSRP"/>
    <property type="match status" value="1"/>
</dbReference>
<dbReference type="GO" id="GO:0070930">
    <property type="term" value="P:trans-translation-dependent protein tagging"/>
    <property type="evidence" value="ECO:0007669"/>
    <property type="project" value="TreeGrafter"/>
</dbReference>
<dbReference type="NCBIfam" id="TIGR00086">
    <property type="entry name" value="smpB"/>
    <property type="match status" value="1"/>
</dbReference>
<dbReference type="GO" id="GO:0003723">
    <property type="term" value="F:RNA binding"/>
    <property type="evidence" value="ECO:0007669"/>
    <property type="project" value="UniProtKB-UniRule"/>
</dbReference>
<protein>
    <recommendedName>
        <fullName evidence="3">SsrA-binding protein</fullName>
    </recommendedName>
    <alternativeName>
        <fullName evidence="3">Small protein B</fullName>
    </alternativeName>
</protein>
<dbReference type="GO" id="GO:0070929">
    <property type="term" value="P:trans-translation"/>
    <property type="evidence" value="ECO:0007669"/>
    <property type="project" value="UniProtKB-UniRule"/>
</dbReference>
<proteinExistence type="inferred from homology"/>
<evidence type="ECO:0000313" key="5">
    <source>
        <dbReference type="EMBL" id="RCL77586.1"/>
    </source>
</evidence>
<comment type="caution">
    <text evidence="5">The sequence shown here is derived from an EMBL/GenBank/DDBJ whole genome shotgun (WGS) entry which is preliminary data.</text>
</comment>
<dbReference type="InterPro" id="IPR000037">
    <property type="entry name" value="SsrA-bd_prot"/>
</dbReference>
<dbReference type="EMBL" id="QOQF01000007">
    <property type="protein sequence ID" value="RCL77586.1"/>
    <property type="molecule type" value="Genomic_DNA"/>
</dbReference>
<keyword evidence="1 3" id="KW-0963">Cytoplasm</keyword>
<name>A0A368E225_9PROT</name>
<organism evidence="5 6">
    <name type="scientific">PS1 clade bacterium</name>
    <dbReference type="NCBI Taxonomy" id="2175152"/>
    <lineage>
        <taxon>Bacteria</taxon>
        <taxon>Pseudomonadati</taxon>
        <taxon>Pseudomonadota</taxon>
        <taxon>Alphaproteobacteria</taxon>
        <taxon>PS1 clade</taxon>
    </lineage>
</organism>
<feature type="compositionally biased region" description="Basic and acidic residues" evidence="4">
    <location>
        <begin position="142"/>
        <end position="164"/>
    </location>
</feature>